<reference evidence="2 3" key="1">
    <citation type="submission" date="2017-08" db="EMBL/GenBank/DDBJ databases">
        <authorList>
            <person name="de Groot N.N."/>
        </authorList>
    </citation>
    <scope>NUCLEOTIDE SEQUENCE [LARGE SCALE GENOMIC DNA]</scope>
    <source>
        <strain evidence="2 3">JC85</strain>
    </source>
</reference>
<gene>
    <name evidence="2" type="ORF">SAMN05892877_10585</name>
</gene>
<sequence>MDHPATDPALFNHIRVVVGMVLSLSIARLLTGLAVFIQHPGRTRIYWVHLGWVLSMFLFLLHFWWWEYRLAALTSIDFAVYMFLIGFACLFFFLCVLLFPTSIEEYSGYEDYFLSRRGWFFGFLALAYTVDLADTALKGLPYFESFGYEYPLRNGTYIVLCAIAMMTANRTFHAAFVSAGLIYQISWIFRAFDVLN</sequence>
<keyword evidence="1" id="KW-0812">Transmembrane</keyword>
<name>A0A285U926_9HYPH</name>
<dbReference type="AlphaFoldDB" id="A0A285U926"/>
<feature type="transmembrane region" description="Helical" evidence="1">
    <location>
        <begin position="78"/>
        <end position="99"/>
    </location>
</feature>
<dbReference type="EMBL" id="OBQD01000005">
    <property type="protein sequence ID" value="SOC38329.1"/>
    <property type="molecule type" value="Genomic_DNA"/>
</dbReference>
<feature type="transmembrane region" description="Helical" evidence="1">
    <location>
        <begin position="16"/>
        <end position="37"/>
    </location>
</feature>
<feature type="transmembrane region" description="Helical" evidence="1">
    <location>
        <begin position="119"/>
        <end position="137"/>
    </location>
</feature>
<accession>A0A285U926</accession>
<dbReference type="Proteomes" id="UP000219167">
    <property type="component" value="Unassembled WGS sequence"/>
</dbReference>
<proteinExistence type="predicted"/>
<feature type="transmembrane region" description="Helical" evidence="1">
    <location>
        <begin position="46"/>
        <end position="66"/>
    </location>
</feature>
<dbReference type="RefSeq" id="WP_097138226.1">
    <property type="nucleotide sequence ID" value="NZ_OBQD01000005.1"/>
</dbReference>
<keyword evidence="3" id="KW-1185">Reference proteome</keyword>
<keyword evidence="1" id="KW-0472">Membrane</keyword>
<dbReference type="OrthoDB" id="9803673at2"/>
<feature type="transmembrane region" description="Helical" evidence="1">
    <location>
        <begin position="157"/>
        <end position="183"/>
    </location>
</feature>
<evidence type="ECO:0008006" key="4">
    <source>
        <dbReference type="Google" id="ProtNLM"/>
    </source>
</evidence>
<keyword evidence="1" id="KW-1133">Transmembrane helix</keyword>
<organism evidence="2 3">
    <name type="scientific">Rhizobium subbaraonis</name>
    <dbReference type="NCBI Taxonomy" id="908946"/>
    <lineage>
        <taxon>Bacteria</taxon>
        <taxon>Pseudomonadati</taxon>
        <taxon>Pseudomonadota</taxon>
        <taxon>Alphaproteobacteria</taxon>
        <taxon>Hyphomicrobiales</taxon>
        <taxon>Rhizobiaceae</taxon>
        <taxon>Rhizobium/Agrobacterium group</taxon>
        <taxon>Rhizobium</taxon>
    </lineage>
</organism>
<protein>
    <recommendedName>
        <fullName evidence="4">Mll4938 protein</fullName>
    </recommendedName>
</protein>
<evidence type="ECO:0000256" key="1">
    <source>
        <dbReference type="SAM" id="Phobius"/>
    </source>
</evidence>
<evidence type="ECO:0000313" key="3">
    <source>
        <dbReference type="Proteomes" id="UP000219167"/>
    </source>
</evidence>
<evidence type="ECO:0000313" key="2">
    <source>
        <dbReference type="EMBL" id="SOC38329.1"/>
    </source>
</evidence>